<feature type="non-terminal residue" evidence="5">
    <location>
        <position position="1141"/>
    </location>
</feature>
<comment type="caution">
    <text evidence="5">The sequence shown here is derived from an EMBL/GenBank/DDBJ whole genome shotgun (WGS) entry which is preliminary data.</text>
</comment>
<reference evidence="5" key="1">
    <citation type="submission" date="2021-01" db="EMBL/GenBank/DDBJ databases">
        <authorList>
            <person name="Kaushik A."/>
        </authorList>
    </citation>
    <scope>NUCLEOTIDE SEQUENCE</scope>
    <source>
        <strain evidence="5">AG6-10EEA</strain>
    </source>
</reference>
<dbReference type="PRINTS" id="PR00320">
    <property type="entry name" value="GPROTEINBRPT"/>
</dbReference>
<feature type="repeat" description="WD" evidence="3">
    <location>
        <begin position="802"/>
        <end position="843"/>
    </location>
</feature>
<dbReference type="Gene3D" id="2.130.10.10">
    <property type="entry name" value="YVTN repeat-like/Quinoprotein amine dehydrogenase"/>
    <property type="match status" value="5"/>
</dbReference>
<evidence type="ECO:0000256" key="1">
    <source>
        <dbReference type="ARBA" id="ARBA00022574"/>
    </source>
</evidence>
<dbReference type="Proteomes" id="UP000663853">
    <property type="component" value="Unassembled WGS sequence"/>
</dbReference>
<dbReference type="InterPro" id="IPR056884">
    <property type="entry name" value="NPHP3-like_N"/>
</dbReference>
<dbReference type="CDD" id="cd00200">
    <property type="entry name" value="WD40"/>
    <property type="match status" value="3"/>
</dbReference>
<feature type="repeat" description="WD" evidence="3">
    <location>
        <begin position="888"/>
        <end position="924"/>
    </location>
</feature>
<feature type="repeat" description="WD" evidence="3">
    <location>
        <begin position="673"/>
        <end position="714"/>
    </location>
</feature>
<accession>A0A8H3AK62</accession>
<evidence type="ECO:0000259" key="4">
    <source>
        <dbReference type="Pfam" id="PF24883"/>
    </source>
</evidence>
<feature type="repeat" description="WD" evidence="3">
    <location>
        <begin position="1017"/>
        <end position="1052"/>
    </location>
</feature>
<feature type="repeat" description="WD" evidence="3">
    <location>
        <begin position="974"/>
        <end position="1015"/>
    </location>
</feature>
<sequence>DPDAHTRSLKVQFDSLIAKPSTEVQHALPEDLVVVIDALDECENENSVGQILDILLSNSNIPIRFLISSRPEPEIYRRMMVQLGEDSGSRLVLHELETAKVKHDIETYLRKELEGVPLTAEQFSGIVEKCGVLFIYASTAARYIKGGLTWSAHEERVDAILGLSTASPGSSYRAIDELYSTILRIALQNPTLEESNRALLKTLLDVVVCVQEPITTSTLSGLLGLRSGQQVEGFLRSLNSVIQIAEKTGLVTTLHASFPDFMLDSRRSGDLHCNPSANHQRLSQACFEAVQANNVQFNICGFESSYLMDSQVPDIDDRVEEAVSPKLSYACRYWEIHLELGDMNETIYHLLHDFLSSRLLLWMEVLNVKKQLHIGVNILQRLESWSKTRAEEMLELAHDARWFVMTFANHPVSRSTPHLYVSMLPFWPSSNPISKCYGKQLRQTIEIEGTAIARRQLSLLATWSYEGVRKASLSPDGTQIVLNIGSRILVVDSTTGRSLVGPLEGHHATIYWVEFSPDGSQIVSGSRDFTIRLWDARSGKPVLGPLEGHSDSVSCVRFSHSGISIASSALDKSIIIWDSRSGDIAIGPLTGHTGYIRTIEFCPDDTRLISGGDDGVVRVWSVQTGDTIISYTVHSSPVQSVSLSPNGFFAASGGGEHTMKTWNPITGDMLRPFDGHTNSIVAVQFSPNGLWIASASCDMTVRVWDAQNGQTIIGPLEGHTSAILSVVFTPDNSRLVTCAKDNTVRVWDIENPQHNVHSPSEHTHWVRSACYSGDGTRIISGSRDRTICVWNADDGQLLLGPLEGHQDVVFSVDISPDGSRIISGSWDCTLRMWDAQSGELVLGPIKVHTGSVYSVAFSPDGTRFASGSDDGTIQLWDTQTGIEILKLPKGHRSVVTCVRFSPDGSKLVSGSDDQTLFIWDSSTGVVKIGPLAGHFGLILAVAFSPDGLSVISGSVDCTLRLWDAQTGQAIGSPLIGHTLPVLSVDFSPNGRYVVSCSDDFTIRIWEIRSAQMVIGPLKADPHYILSVRFSPDGSRVVSSGADLAIRVWDIQTALQGKVTQLEPIYENWVMDDGGWIRGSGSECLVWVPPDLRTTLLRPQNTLVISPRGWLKLGFDQANIGRGWIHCYEPMGSHEIQVDRPS</sequence>
<dbReference type="PANTHER" id="PTHR19848:SF8">
    <property type="entry name" value="F-BOX AND WD REPEAT DOMAIN CONTAINING 7"/>
    <property type="match status" value="1"/>
</dbReference>
<feature type="domain" description="Nephrocystin 3-like N-terminal" evidence="4">
    <location>
        <begin position="6"/>
        <end position="70"/>
    </location>
</feature>
<dbReference type="Pfam" id="PF24883">
    <property type="entry name" value="NPHP3_N"/>
    <property type="match status" value="1"/>
</dbReference>
<evidence type="ECO:0000313" key="6">
    <source>
        <dbReference type="Proteomes" id="UP000663853"/>
    </source>
</evidence>
<keyword evidence="1 3" id="KW-0853">WD repeat</keyword>
<organism evidence="5 6">
    <name type="scientific">Rhizoctonia solani</name>
    <dbReference type="NCBI Taxonomy" id="456999"/>
    <lineage>
        <taxon>Eukaryota</taxon>
        <taxon>Fungi</taxon>
        <taxon>Dikarya</taxon>
        <taxon>Basidiomycota</taxon>
        <taxon>Agaricomycotina</taxon>
        <taxon>Agaricomycetes</taxon>
        <taxon>Cantharellales</taxon>
        <taxon>Ceratobasidiaceae</taxon>
        <taxon>Rhizoctonia</taxon>
    </lineage>
</organism>
<evidence type="ECO:0000313" key="5">
    <source>
        <dbReference type="EMBL" id="CAE6422775.1"/>
    </source>
</evidence>
<dbReference type="EMBL" id="CAJMXA010000247">
    <property type="protein sequence ID" value="CAE6422775.1"/>
    <property type="molecule type" value="Genomic_DNA"/>
</dbReference>
<feature type="repeat" description="WD" evidence="3">
    <location>
        <begin position="845"/>
        <end position="886"/>
    </location>
</feature>
<dbReference type="PROSITE" id="PS50294">
    <property type="entry name" value="WD_REPEATS_REGION"/>
    <property type="match status" value="13"/>
</dbReference>
<dbReference type="SMART" id="SM00320">
    <property type="entry name" value="WD40"/>
    <property type="match status" value="13"/>
</dbReference>
<feature type="repeat" description="WD" evidence="3">
    <location>
        <begin position="631"/>
        <end position="672"/>
    </location>
</feature>
<feature type="repeat" description="WD" evidence="3">
    <location>
        <begin position="716"/>
        <end position="751"/>
    </location>
</feature>
<dbReference type="InterPro" id="IPR015943">
    <property type="entry name" value="WD40/YVTN_repeat-like_dom_sf"/>
</dbReference>
<gene>
    <name evidence="5" type="ORF">RDB_LOCUS14478</name>
</gene>
<dbReference type="InterPro" id="IPR019775">
    <property type="entry name" value="WD40_repeat_CS"/>
</dbReference>
<dbReference type="PROSITE" id="PS50082">
    <property type="entry name" value="WD_REPEATS_2"/>
    <property type="match status" value="13"/>
</dbReference>
<dbReference type="InterPro" id="IPR020472">
    <property type="entry name" value="WD40_PAC1"/>
</dbReference>
<feature type="repeat" description="WD" evidence="3">
    <location>
        <begin position="589"/>
        <end position="630"/>
    </location>
</feature>
<evidence type="ECO:0000256" key="2">
    <source>
        <dbReference type="ARBA" id="ARBA00022737"/>
    </source>
</evidence>
<proteinExistence type="predicted"/>
<dbReference type="PROSITE" id="PS00678">
    <property type="entry name" value="WD_REPEATS_1"/>
    <property type="match status" value="10"/>
</dbReference>
<feature type="repeat" description="WD" evidence="3">
    <location>
        <begin position="546"/>
        <end position="587"/>
    </location>
</feature>
<feature type="repeat" description="WD" evidence="3">
    <location>
        <begin position="759"/>
        <end position="800"/>
    </location>
</feature>
<dbReference type="AlphaFoldDB" id="A0A8H3AK62"/>
<evidence type="ECO:0000256" key="3">
    <source>
        <dbReference type="PROSITE-ProRule" id="PRU00221"/>
    </source>
</evidence>
<protein>
    <recommendedName>
        <fullName evidence="4">Nephrocystin 3-like N-terminal domain-containing protein</fullName>
    </recommendedName>
</protein>
<dbReference type="PANTHER" id="PTHR19848">
    <property type="entry name" value="WD40 REPEAT PROTEIN"/>
    <property type="match status" value="1"/>
</dbReference>
<feature type="repeat" description="WD" evidence="3">
    <location>
        <begin position="503"/>
        <end position="544"/>
    </location>
</feature>
<dbReference type="InterPro" id="IPR001680">
    <property type="entry name" value="WD40_rpt"/>
</dbReference>
<keyword evidence="2" id="KW-0677">Repeat</keyword>
<dbReference type="InterPro" id="IPR036322">
    <property type="entry name" value="WD40_repeat_dom_sf"/>
</dbReference>
<dbReference type="SUPFAM" id="SSF50978">
    <property type="entry name" value="WD40 repeat-like"/>
    <property type="match status" value="3"/>
</dbReference>
<name>A0A8H3AK62_9AGAM</name>
<feature type="repeat" description="WD" evidence="3">
    <location>
        <begin position="931"/>
        <end position="972"/>
    </location>
</feature>
<dbReference type="Pfam" id="PF00400">
    <property type="entry name" value="WD40"/>
    <property type="match status" value="13"/>
</dbReference>